<feature type="domain" description="Ig-like" evidence="5">
    <location>
        <begin position="157"/>
        <end position="251"/>
    </location>
</feature>
<dbReference type="SUPFAM" id="SSF48726">
    <property type="entry name" value="Immunoglobulin"/>
    <property type="match status" value="3"/>
</dbReference>
<name>A0A8S4BRQ5_9TELE</name>
<dbReference type="InterPro" id="IPR050488">
    <property type="entry name" value="Ig_Fc_receptor"/>
</dbReference>
<keyword evidence="4" id="KW-0472">Membrane</keyword>
<evidence type="ECO:0000259" key="5">
    <source>
        <dbReference type="PROSITE" id="PS50835"/>
    </source>
</evidence>
<dbReference type="PANTHER" id="PTHR11481">
    <property type="entry name" value="IMMUNOGLOBULIN FC RECEPTOR"/>
    <property type="match status" value="1"/>
</dbReference>
<comment type="caution">
    <text evidence="6">The sequence shown here is derived from an EMBL/GenBank/DDBJ whole genome shotgun (WGS) entry which is preliminary data.</text>
</comment>
<dbReference type="Proteomes" id="UP000677803">
    <property type="component" value="Unassembled WGS sequence"/>
</dbReference>
<dbReference type="InterPro" id="IPR003599">
    <property type="entry name" value="Ig_sub"/>
</dbReference>
<dbReference type="PROSITE" id="PS50835">
    <property type="entry name" value="IG_LIKE"/>
    <property type="match status" value="1"/>
</dbReference>
<evidence type="ECO:0000256" key="4">
    <source>
        <dbReference type="SAM" id="Phobius"/>
    </source>
</evidence>
<keyword evidence="4" id="KW-1133">Transmembrane helix</keyword>
<organism evidence="6 7">
    <name type="scientific">Menidia menidia</name>
    <name type="common">Atlantic silverside</name>
    <dbReference type="NCBI Taxonomy" id="238744"/>
    <lineage>
        <taxon>Eukaryota</taxon>
        <taxon>Metazoa</taxon>
        <taxon>Chordata</taxon>
        <taxon>Craniata</taxon>
        <taxon>Vertebrata</taxon>
        <taxon>Euteleostomi</taxon>
        <taxon>Actinopterygii</taxon>
        <taxon>Neopterygii</taxon>
        <taxon>Teleostei</taxon>
        <taxon>Neoteleostei</taxon>
        <taxon>Acanthomorphata</taxon>
        <taxon>Ovalentaria</taxon>
        <taxon>Atherinomorphae</taxon>
        <taxon>Atheriniformes</taxon>
        <taxon>Atherinopsidae</taxon>
        <taxon>Menidiinae</taxon>
        <taxon>Menidia</taxon>
    </lineage>
</organism>
<keyword evidence="2" id="KW-1015">Disulfide bond</keyword>
<feature type="transmembrane region" description="Helical" evidence="4">
    <location>
        <begin position="277"/>
        <end position="294"/>
    </location>
</feature>
<keyword evidence="7" id="KW-1185">Reference proteome</keyword>
<dbReference type="GO" id="GO:0004888">
    <property type="term" value="F:transmembrane signaling receptor activity"/>
    <property type="evidence" value="ECO:0007669"/>
    <property type="project" value="TreeGrafter"/>
</dbReference>
<dbReference type="GO" id="GO:0006955">
    <property type="term" value="P:immune response"/>
    <property type="evidence" value="ECO:0007669"/>
    <property type="project" value="TreeGrafter"/>
</dbReference>
<sequence length="318" mass="34618">MSSPPHPVMEGEDVVLRCSYKPNEDVDTPESGFPASFFRNGTFLGTEASGRMTLKGVSRSRDQGLYSCGHPTGGRSPQSQLSIKEPPGGSQFFKYSSVSLDCDGGWAVRRTTARYTAQGCRPGWATPRGPSSCLIEDALPTDSGQYWCESPWGGRSPPVNVTVIAQGVILSSPPHPVMEGEDVVLRCSYKPNEDVDTPESGFPASFFRNGTFLGTEASGRMTLKGVSRSRDQGLYSCGHPTGGRSPQSQLSIKGEAPVLAQRSRRVPNVCKTSEERSGVLLLVLYNLLLVFCVYKYRKWVRARKAEKRRCRPSGGAEP</sequence>
<dbReference type="GO" id="GO:0009897">
    <property type="term" value="C:external side of plasma membrane"/>
    <property type="evidence" value="ECO:0007669"/>
    <property type="project" value="TreeGrafter"/>
</dbReference>
<evidence type="ECO:0000313" key="7">
    <source>
        <dbReference type="Proteomes" id="UP000677803"/>
    </source>
</evidence>
<dbReference type="GO" id="GO:0007166">
    <property type="term" value="P:cell surface receptor signaling pathway"/>
    <property type="evidence" value="ECO:0007669"/>
    <property type="project" value="TreeGrafter"/>
</dbReference>
<gene>
    <name evidence="6" type="ORF">MMEN_LOCUS19155</name>
</gene>
<dbReference type="AlphaFoldDB" id="A0A8S4BRQ5"/>
<proteinExistence type="predicted"/>
<feature type="region of interest" description="Disordered" evidence="3">
    <location>
        <begin position="63"/>
        <end position="82"/>
    </location>
</feature>
<keyword evidence="1" id="KW-0732">Signal</keyword>
<evidence type="ECO:0000256" key="3">
    <source>
        <dbReference type="SAM" id="MobiDB-lite"/>
    </source>
</evidence>
<dbReference type="InterPro" id="IPR007110">
    <property type="entry name" value="Ig-like_dom"/>
</dbReference>
<dbReference type="PANTHER" id="PTHR11481:SF64">
    <property type="entry name" value="FC RECEPTOR-LIKE PROTEIN 4"/>
    <property type="match status" value="1"/>
</dbReference>
<dbReference type="InterPro" id="IPR013783">
    <property type="entry name" value="Ig-like_fold"/>
</dbReference>
<dbReference type="SMART" id="SM00409">
    <property type="entry name" value="IG"/>
    <property type="match status" value="2"/>
</dbReference>
<protein>
    <submittedName>
        <fullName evidence="6">(Atlantic silverside) hypothetical protein</fullName>
    </submittedName>
</protein>
<evidence type="ECO:0000256" key="1">
    <source>
        <dbReference type="ARBA" id="ARBA00022729"/>
    </source>
</evidence>
<accession>A0A8S4BRQ5</accession>
<keyword evidence="4" id="KW-0812">Transmembrane</keyword>
<dbReference type="Gene3D" id="2.60.40.10">
    <property type="entry name" value="Immunoglobulins"/>
    <property type="match status" value="3"/>
</dbReference>
<evidence type="ECO:0000313" key="6">
    <source>
        <dbReference type="EMBL" id="CAG6012923.1"/>
    </source>
</evidence>
<dbReference type="EMBL" id="CAJRST010038722">
    <property type="protein sequence ID" value="CAG6012923.1"/>
    <property type="molecule type" value="Genomic_DNA"/>
</dbReference>
<reference evidence="6" key="1">
    <citation type="submission" date="2021-05" db="EMBL/GenBank/DDBJ databases">
        <authorList>
            <person name="Tigano A."/>
        </authorList>
    </citation>
    <scope>NUCLEOTIDE SEQUENCE</scope>
</reference>
<dbReference type="InterPro" id="IPR036179">
    <property type="entry name" value="Ig-like_dom_sf"/>
</dbReference>
<evidence type="ECO:0000256" key="2">
    <source>
        <dbReference type="ARBA" id="ARBA00023157"/>
    </source>
</evidence>
<dbReference type="OrthoDB" id="6151406at2759"/>